<comment type="caution">
    <text evidence="2">The sequence shown here is derived from an EMBL/GenBank/DDBJ whole genome shotgun (WGS) entry which is preliminary data.</text>
</comment>
<feature type="signal peptide" evidence="1">
    <location>
        <begin position="1"/>
        <end position="25"/>
    </location>
</feature>
<protein>
    <submittedName>
        <fullName evidence="2">Histidine phosphatase family protein</fullName>
    </submittedName>
</protein>
<keyword evidence="1" id="KW-0732">Signal</keyword>
<dbReference type="PROSITE" id="PS51257">
    <property type="entry name" value="PROKAR_LIPOPROTEIN"/>
    <property type="match status" value="1"/>
</dbReference>
<gene>
    <name evidence="2" type="ORF">IFK94_12610</name>
</gene>
<evidence type="ECO:0000256" key="1">
    <source>
        <dbReference type="SAM" id="SignalP"/>
    </source>
</evidence>
<dbReference type="Gene3D" id="3.40.50.1240">
    <property type="entry name" value="Phosphoglycerate mutase-like"/>
    <property type="match status" value="1"/>
</dbReference>
<accession>A0A8J6XY68</accession>
<organism evidence="2 3">
    <name type="scientific">Candidatus Polarisedimenticola svalbardensis</name>
    <dbReference type="NCBI Taxonomy" id="2886004"/>
    <lineage>
        <taxon>Bacteria</taxon>
        <taxon>Pseudomonadati</taxon>
        <taxon>Acidobacteriota</taxon>
        <taxon>Candidatus Polarisedimenticolia</taxon>
        <taxon>Candidatus Polarisedimenticolales</taxon>
        <taxon>Candidatus Polarisedimenticolaceae</taxon>
        <taxon>Candidatus Polarisedimenticola</taxon>
    </lineage>
</organism>
<dbReference type="EMBL" id="JACXWD010000051">
    <property type="protein sequence ID" value="MBD3868961.1"/>
    <property type="molecule type" value="Genomic_DNA"/>
</dbReference>
<dbReference type="AlphaFoldDB" id="A0A8J6XY68"/>
<name>A0A8J6XY68_9BACT</name>
<evidence type="ECO:0000313" key="2">
    <source>
        <dbReference type="EMBL" id="MBD3868961.1"/>
    </source>
</evidence>
<proteinExistence type="predicted"/>
<dbReference type="InterPro" id="IPR013078">
    <property type="entry name" value="His_Pase_superF_clade-1"/>
</dbReference>
<dbReference type="InterPro" id="IPR029033">
    <property type="entry name" value="His_PPase_superfam"/>
</dbReference>
<dbReference type="Pfam" id="PF00300">
    <property type="entry name" value="His_Phos_1"/>
    <property type="match status" value="1"/>
</dbReference>
<sequence length="173" mass="18213">MKKSLLILIAILVATIAFSACSAGAKPLTVFLVRHVEDFDAGSDPKLTDAGVERAAALARNLADAGIQRIHSSDYFRTRDTAAAAAADWNLEVELYDPRDLPALAAELVGSGGSHLVVGHSNTTPAMVGLLGGEPGPAINEATEYDRLYIVTIGTDGSTSSVMLRYGKPYEPQ</sequence>
<dbReference type="Proteomes" id="UP000648239">
    <property type="component" value="Unassembled WGS sequence"/>
</dbReference>
<evidence type="ECO:0000313" key="3">
    <source>
        <dbReference type="Proteomes" id="UP000648239"/>
    </source>
</evidence>
<dbReference type="SUPFAM" id="SSF53254">
    <property type="entry name" value="Phosphoglycerate mutase-like"/>
    <property type="match status" value="1"/>
</dbReference>
<reference evidence="2 3" key="1">
    <citation type="submission" date="2020-08" db="EMBL/GenBank/DDBJ databases">
        <title>Acidobacteriota in marine sediments use diverse sulfur dissimilation pathways.</title>
        <authorList>
            <person name="Wasmund K."/>
        </authorList>
    </citation>
    <scope>NUCLEOTIDE SEQUENCE [LARGE SCALE GENOMIC DNA]</scope>
    <source>
        <strain evidence="2">MAG AM4</strain>
    </source>
</reference>
<feature type="chain" id="PRO_5035223922" evidence="1">
    <location>
        <begin position="26"/>
        <end position="173"/>
    </location>
</feature>
<dbReference type="SMART" id="SM00855">
    <property type="entry name" value="PGAM"/>
    <property type="match status" value="1"/>
</dbReference>